<reference evidence="6 7" key="1">
    <citation type="submission" date="2020-06" db="EMBL/GenBank/DDBJ databases">
        <title>Genomic analysis of Salicibibacter sp. NKC21-4.</title>
        <authorList>
            <person name="Oh Y.J."/>
        </authorList>
    </citation>
    <scope>NUCLEOTIDE SEQUENCE [LARGE SCALE GENOMIC DNA]</scope>
    <source>
        <strain evidence="6 7">NKC21-4</strain>
    </source>
</reference>
<dbReference type="InterPro" id="IPR057309">
    <property type="entry name" value="PcsB_CC"/>
</dbReference>
<feature type="region of interest" description="Disordered" evidence="2">
    <location>
        <begin position="246"/>
        <end position="350"/>
    </location>
</feature>
<evidence type="ECO:0000313" key="7">
    <source>
        <dbReference type="Proteomes" id="UP000595349"/>
    </source>
</evidence>
<dbReference type="Pfam" id="PF24568">
    <property type="entry name" value="CC_PcsB"/>
    <property type="match status" value="1"/>
</dbReference>
<dbReference type="AlphaFoldDB" id="A0A7T6ZDT4"/>
<dbReference type="Gene3D" id="2.70.70.10">
    <property type="entry name" value="Glucose Permease (Domain IIA)"/>
    <property type="match status" value="1"/>
</dbReference>
<name>A0A7T6ZDT4_9BACI</name>
<feature type="compositionally biased region" description="Basic and acidic residues" evidence="2">
    <location>
        <begin position="251"/>
        <end position="280"/>
    </location>
</feature>
<feature type="region of interest" description="Disordered" evidence="2">
    <location>
        <begin position="86"/>
        <end position="105"/>
    </location>
</feature>
<dbReference type="Pfam" id="PF01551">
    <property type="entry name" value="Peptidase_M23"/>
    <property type="match status" value="1"/>
</dbReference>
<keyword evidence="1 3" id="KW-0732">Signal</keyword>
<evidence type="ECO:0000313" key="6">
    <source>
        <dbReference type="EMBL" id="QQK81561.1"/>
    </source>
</evidence>
<dbReference type="InterPro" id="IPR016047">
    <property type="entry name" value="M23ase_b-sheet_dom"/>
</dbReference>
<feature type="chain" id="PRO_5039723706" evidence="3">
    <location>
        <begin position="24"/>
        <end position="460"/>
    </location>
</feature>
<dbReference type="GO" id="GO:0004222">
    <property type="term" value="F:metalloendopeptidase activity"/>
    <property type="evidence" value="ECO:0007669"/>
    <property type="project" value="TreeGrafter"/>
</dbReference>
<protein>
    <submittedName>
        <fullName evidence="6">Peptidoglycan DD-metalloendopeptidase family protein</fullName>
    </submittedName>
</protein>
<feature type="domain" description="M23ase beta-sheet core" evidence="4">
    <location>
        <begin position="353"/>
        <end position="445"/>
    </location>
</feature>
<feature type="region of interest" description="Disordered" evidence="2">
    <location>
        <begin position="41"/>
        <end position="63"/>
    </location>
</feature>
<dbReference type="KEGG" id="scib:HUG20_17675"/>
<dbReference type="PANTHER" id="PTHR21666">
    <property type="entry name" value="PEPTIDASE-RELATED"/>
    <property type="match status" value="1"/>
</dbReference>
<dbReference type="CDD" id="cd12797">
    <property type="entry name" value="M23_peptidase"/>
    <property type="match status" value="1"/>
</dbReference>
<feature type="compositionally biased region" description="Low complexity" evidence="2">
    <location>
        <begin position="307"/>
        <end position="325"/>
    </location>
</feature>
<sequence length="460" mass="50466">MKGKKPLLLGSAFLIGLSGWLQASDVGEAESISELENELDDIRESQQETGNDGEEAEEDLEGVEEELAKIEGEIREMDEEMSATVEEVGDKEAESAELEEENERLQNEITELEERIEERDEMLKERAVTLYQNGGGTVEYIEVLLGAQSFGDFIDRIRTLSTIAGQDQEILDEHIADHEQLEENKKAVEENLATLESTLAELETLQANLDEQIEDKEVVMDGLDEEQRQLFDDLEEVENKEEILQQQEIAKQNEIEREEERVREREQEKEQERKQEKDEQGEQEAGESGDSGNNEENDLKESEGSDDNSGGSSSSPSTANVSDSGSDGGDGSGTLARPASGPLTSEYGPRWGRMHNGIDIGGSGVPVHSAESGTVSYVGYMSGFGNTVMVTHQMNGQTITTLYAHLASSNVSEGDSVDRSEQIGIMGNTGNTTGPHLHFEVHEGGWAGSGVNSVDPMNYL</sequence>
<feature type="signal peptide" evidence="3">
    <location>
        <begin position="1"/>
        <end position="23"/>
    </location>
</feature>
<dbReference type="Gene3D" id="6.10.250.3150">
    <property type="match status" value="1"/>
</dbReference>
<dbReference type="SUPFAM" id="SSF51261">
    <property type="entry name" value="Duplicated hybrid motif"/>
    <property type="match status" value="1"/>
</dbReference>
<organism evidence="6 7">
    <name type="scientific">Salicibibacter cibi</name>
    <dbReference type="NCBI Taxonomy" id="2743001"/>
    <lineage>
        <taxon>Bacteria</taxon>
        <taxon>Bacillati</taxon>
        <taxon>Bacillota</taxon>
        <taxon>Bacilli</taxon>
        <taxon>Bacillales</taxon>
        <taxon>Bacillaceae</taxon>
        <taxon>Salicibibacter</taxon>
    </lineage>
</organism>
<evidence type="ECO:0000259" key="5">
    <source>
        <dbReference type="Pfam" id="PF24568"/>
    </source>
</evidence>
<accession>A0A7T6ZDT4</accession>
<dbReference type="InterPro" id="IPR011055">
    <property type="entry name" value="Dup_hybrid_motif"/>
</dbReference>
<evidence type="ECO:0000256" key="2">
    <source>
        <dbReference type="SAM" id="MobiDB-lite"/>
    </source>
</evidence>
<keyword evidence="7" id="KW-1185">Reference proteome</keyword>
<feature type="domain" description="Peptidoglycan hydrolase PcsB coiled-coil" evidence="5">
    <location>
        <begin position="109"/>
        <end position="183"/>
    </location>
</feature>
<proteinExistence type="predicted"/>
<feature type="compositionally biased region" description="Acidic residues" evidence="2">
    <location>
        <begin position="281"/>
        <end position="296"/>
    </location>
</feature>
<feature type="compositionally biased region" description="Acidic residues" evidence="2">
    <location>
        <begin position="51"/>
        <end position="63"/>
    </location>
</feature>
<evidence type="ECO:0000256" key="1">
    <source>
        <dbReference type="ARBA" id="ARBA00022729"/>
    </source>
</evidence>
<dbReference type="EMBL" id="CP054706">
    <property type="protein sequence ID" value="QQK81561.1"/>
    <property type="molecule type" value="Genomic_DNA"/>
</dbReference>
<gene>
    <name evidence="6" type="ORF">HUG20_17675</name>
</gene>
<evidence type="ECO:0000259" key="4">
    <source>
        <dbReference type="Pfam" id="PF01551"/>
    </source>
</evidence>
<dbReference type="Proteomes" id="UP000595349">
    <property type="component" value="Chromosome"/>
</dbReference>
<dbReference type="InterPro" id="IPR050570">
    <property type="entry name" value="Cell_wall_metabolism_enzyme"/>
</dbReference>
<evidence type="ECO:0000256" key="3">
    <source>
        <dbReference type="SAM" id="SignalP"/>
    </source>
</evidence>
<dbReference type="PANTHER" id="PTHR21666:SF270">
    <property type="entry name" value="MUREIN HYDROLASE ACTIVATOR ENVC"/>
    <property type="match status" value="1"/>
</dbReference>
<dbReference type="RefSeq" id="WP_200085987.1">
    <property type="nucleotide sequence ID" value="NZ_CP054706.1"/>
</dbReference>